<keyword evidence="1" id="KW-1133">Transmembrane helix</keyword>
<keyword evidence="1" id="KW-0472">Membrane</keyword>
<dbReference type="EMBL" id="CP024444">
    <property type="protein sequence ID" value="ATR79708.1"/>
    <property type="molecule type" value="Genomic_DNA"/>
</dbReference>
<evidence type="ECO:0000256" key="1">
    <source>
        <dbReference type="SAM" id="Phobius"/>
    </source>
</evidence>
<evidence type="ECO:0000313" key="3">
    <source>
        <dbReference type="Proteomes" id="UP000229340"/>
    </source>
</evidence>
<feature type="transmembrane region" description="Helical" evidence="1">
    <location>
        <begin position="160"/>
        <end position="178"/>
    </location>
</feature>
<feature type="transmembrane region" description="Helical" evidence="1">
    <location>
        <begin position="66"/>
        <end position="86"/>
    </location>
</feature>
<feature type="transmembrane region" description="Helical" evidence="1">
    <location>
        <begin position="40"/>
        <end position="60"/>
    </location>
</feature>
<feature type="transmembrane region" description="Helical" evidence="1">
    <location>
        <begin position="126"/>
        <end position="154"/>
    </location>
</feature>
<gene>
    <name evidence="2" type="ORF">NP7_10105</name>
</gene>
<evidence type="ECO:0000313" key="2">
    <source>
        <dbReference type="EMBL" id="ATR79708.1"/>
    </source>
</evidence>
<keyword evidence="1" id="KW-0812">Transmembrane</keyword>
<proteinExistence type="predicted"/>
<name>A0A2D2LXG1_FAUOS</name>
<protein>
    <submittedName>
        <fullName evidence="2">Uncharacterized protein</fullName>
    </submittedName>
</protein>
<sequence>MTDQTITQTSEHDFNTQEIILSEPMRYVVSLVRKYQKVSLRTAVILAVMAITTGLMMFDLSHASRWLYALLVVDMIVLSTNAASIFGSMNMIVHGKPRPVFDDYADPQKDNLKHNMASLRFMKSMYAYVCVAPMVSVVLMMITLALVNYVFVLAAEQRFLMTYALIGIIVILAILSAINSPTYLKVTRYLKNLQVANQYLSNTSIPIDR</sequence>
<accession>A0A2D2LXG1</accession>
<dbReference type="AlphaFoldDB" id="A0A2D2LXG1"/>
<reference evidence="3" key="1">
    <citation type="submission" date="2017-10" db="EMBL/GenBank/DDBJ databases">
        <title>Complete genome sequence of Moraxella osloensis NP7 isolated from human skin.</title>
        <authorList>
            <person name="Lee K."/>
            <person name="Lim J.Y."/>
            <person name="Hwang I."/>
        </authorList>
    </citation>
    <scope>NUCLEOTIDE SEQUENCE [LARGE SCALE GENOMIC DNA]</scope>
    <source>
        <strain evidence="3">NP7</strain>
        <plasmid evidence="3">pnp7-1</plasmid>
    </source>
</reference>
<keyword evidence="2" id="KW-0614">Plasmid</keyword>
<geneLocation type="plasmid" evidence="3">
    <name>pnp7-1</name>
</geneLocation>
<organism evidence="2 3">
    <name type="scientific">Faucicola osloensis</name>
    <name type="common">Moraxella osloensis</name>
    <dbReference type="NCBI Taxonomy" id="34062"/>
    <lineage>
        <taxon>Bacteria</taxon>
        <taxon>Pseudomonadati</taxon>
        <taxon>Pseudomonadota</taxon>
        <taxon>Gammaproteobacteria</taxon>
        <taxon>Moraxellales</taxon>
        <taxon>Moraxellaceae</taxon>
        <taxon>Faucicola</taxon>
    </lineage>
</organism>
<dbReference type="Proteomes" id="UP000229340">
    <property type="component" value="Plasmid pNP7-1"/>
</dbReference>
<dbReference type="RefSeq" id="WP_100271062.1">
    <property type="nucleotide sequence ID" value="NZ_CP024444.1"/>
</dbReference>